<proteinExistence type="predicted"/>
<dbReference type="PIRSF" id="PIRSF000090">
    <property type="entry name" value="Beta-ETF"/>
    <property type="match status" value="1"/>
</dbReference>
<dbReference type="GO" id="GO:0009055">
    <property type="term" value="F:electron transfer activity"/>
    <property type="evidence" value="ECO:0007669"/>
    <property type="project" value="InterPro"/>
</dbReference>
<dbReference type="Gene3D" id="3.40.50.620">
    <property type="entry name" value="HUPs"/>
    <property type="match status" value="1"/>
</dbReference>
<dbReference type="STRING" id="2741.SAMN04489866_10334"/>
<organism evidence="4 5">
    <name type="scientific">Peptococcus niger</name>
    <dbReference type="NCBI Taxonomy" id="2741"/>
    <lineage>
        <taxon>Bacteria</taxon>
        <taxon>Bacillati</taxon>
        <taxon>Bacillota</taxon>
        <taxon>Clostridia</taxon>
        <taxon>Eubacteriales</taxon>
        <taxon>Peptococcaceae</taxon>
        <taxon>Peptococcus</taxon>
    </lineage>
</organism>
<feature type="compositionally biased region" description="Basic and acidic residues" evidence="2">
    <location>
        <begin position="237"/>
        <end position="247"/>
    </location>
</feature>
<dbReference type="InterPro" id="IPR012255">
    <property type="entry name" value="ETF_b"/>
</dbReference>
<gene>
    <name evidence="4" type="ORF">SAMN04489866_10334</name>
</gene>
<dbReference type="PANTHER" id="PTHR21294">
    <property type="entry name" value="ELECTRON TRANSFER FLAVOPROTEIN BETA-SUBUNIT"/>
    <property type="match status" value="1"/>
</dbReference>
<protein>
    <recommendedName>
        <fullName evidence="1">Electron transfer flavoprotein small subunit</fullName>
    </recommendedName>
</protein>
<evidence type="ECO:0000256" key="2">
    <source>
        <dbReference type="SAM" id="MobiDB-lite"/>
    </source>
</evidence>
<dbReference type="RefSeq" id="WP_091791307.1">
    <property type="nucleotide sequence ID" value="NZ_FNAF01000003.1"/>
</dbReference>
<dbReference type="Pfam" id="PF01012">
    <property type="entry name" value="ETF"/>
    <property type="match status" value="1"/>
</dbReference>
<sequence>MEILACIKQVPDTSEIKIDPVTNTLIRKGVPSIVNPFDMNAVETAIQLKEANPGSTVTLLTMGPPAATEALRDCFAMGCDRAVLLTDRAFAGADTYATSYALAVAAQKLGKFDVIVCGMQAVDGDTGQVGPEMAEHLGIPQVTYVIDAKTEEGKLVCQRQQEDGYEVVECQLPALITVTKAINSPRHANVRGKIKAKRYEVEMLSADALGDKLDRSKIGLKGSPTKVKSAAPPKLRGRGDDITGGDAKDSVANLMQRLVEQKVI</sequence>
<feature type="domain" description="Electron transfer flavoprotein alpha/beta-subunit N-terminal" evidence="3">
    <location>
        <begin position="22"/>
        <end position="213"/>
    </location>
</feature>
<keyword evidence="5" id="KW-1185">Reference proteome</keyword>
<evidence type="ECO:0000313" key="5">
    <source>
        <dbReference type="Proteomes" id="UP000198995"/>
    </source>
</evidence>
<dbReference type="CDD" id="cd01714">
    <property type="entry name" value="ETF_beta"/>
    <property type="match status" value="1"/>
</dbReference>
<dbReference type="SUPFAM" id="SSF52402">
    <property type="entry name" value="Adenine nucleotide alpha hydrolases-like"/>
    <property type="match status" value="1"/>
</dbReference>
<name>A0A1G6UE27_PEPNI</name>
<reference evidence="4 5" key="1">
    <citation type="submission" date="2016-10" db="EMBL/GenBank/DDBJ databases">
        <authorList>
            <person name="de Groot N.N."/>
        </authorList>
    </citation>
    <scope>NUCLEOTIDE SEQUENCE [LARGE SCALE GENOMIC DNA]</scope>
    <source>
        <strain evidence="4 5">DSM 20475</strain>
    </source>
</reference>
<evidence type="ECO:0000256" key="1">
    <source>
        <dbReference type="ARBA" id="ARBA00042002"/>
    </source>
</evidence>
<dbReference type="InterPro" id="IPR014729">
    <property type="entry name" value="Rossmann-like_a/b/a_fold"/>
</dbReference>
<dbReference type="InterPro" id="IPR014730">
    <property type="entry name" value="ETF_a/b_N"/>
</dbReference>
<dbReference type="InterPro" id="IPR033948">
    <property type="entry name" value="ETF_beta_N"/>
</dbReference>
<dbReference type="OrthoDB" id="9804960at2"/>
<evidence type="ECO:0000259" key="3">
    <source>
        <dbReference type="SMART" id="SM00893"/>
    </source>
</evidence>
<dbReference type="SMART" id="SM00893">
    <property type="entry name" value="ETF"/>
    <property type="match status" value="1"/>
</dbReference>
<feature type="region of interest" description="Disordered" evidence="2">
    <location>
        <begin position="220"/>
        <end position="247"/>
    </location>
</feature>
<evidence type="ECO:0000313" key="4">
    <source>
        <dbReference type="EMBL" id="SDD39652.1"/>
    </source>
</evidence>
<dbReference type="Proteomes" id="UP000198995">
    <property type="component" value="Unassembled WGS sequence"/>
</dbReference>
<dbReference type="EMBL" id="FNAF01000003">
    <property type="protein sequence ID" value="SDD39652.1"/>
    <property type="molecule type" value="Genomic_DNA"/>
</dbReference>
<dbReference type="PANTHER" id="PTHR21294:SF17">
    <property type="entry name" value="PROTEIN FIXA"/>
    <property type="match status" value="1"/>
</dbReference>
<dbReference type="AlphaFoldDB" id="A0A1G6UE27"/>
<accession>A0A1G6UE27</accession>